<evidence type="ECO:0000256" key="9">
    <source>
        <dbReference type="ARBA" id="ARBA00023004"/>
    </source>
</evidence>
<evidence type="ECO:0000313" key="16">
    <source>
        <dbReference type="Proteomes" id="UP000618926"/>
    </source>
</evidence>
<comment type="subunit">
    <text evidence="5 12">Homodimer.</text>
</comment>
<dbReference type="Pfam" id="PF05683">
    <property type="entry name" value="Fumerase_C"/>
    <property type="match status" value="1"/>
</dbReference>
<dbReference type="PANTHER" id="PTHR30389:SF0">
    <property type="entry name" value="FUMARATE HYDRATASE CLASS I, AEROBIC"/>
    <property type="match status" value="1"/>
</dbReference>
<keyword evidence="11 12" id="KW-0456">Lyase</keyword>
<evidence type="ECO:0000256" key="2">
    <source>
        <dbReference type="ARBA" id="ARBA00001966"/>
    </source>
</evidence>
<comment type="function">
    <text evidence="12">Catalyzes the reversible hydration of fumarate to (S)-malate.</text>
</comment>
<keyword evidence="10 12" id="KW-0411">Iron-sulfur</keyword>
<dbReference type="InterPro" id="IPR004647">
    <property type="entry name" value="Fe-S_hydro-lyase_TtdB-typ_cat"/>
</dbReference>
<evidence type="ECO:0000256" key="7">
    <source>
        <dbReference type="ARBA" id="ARBA00022532"/>
    </source>
</evidence>
<evidence type="ECO:0000256" key="6">
    <source>
        <dbReference type="ARBA" id="ARBA00022485"/>
    </source>
</evidence>
<protein>
    <recommendedName>
        <fullName evidence="12">Fumarate hydratase class I</fullName>
        <ecNumber evidence="12">4.2.1.2</ecNumber>
    </recommendedName>
</protein>
<dbReference type="NCBIfam" id="TIGR00723">
    <property type="entry name" value="ttdB_fumA_fumB"/>
    <property type="match status" value="1"/>
</dbReference>
<gene>
    <name evidence="15" type="ORF">IIE05_03555</name>
</gene>
<dbReference type="EC" id="4.2.1.2" evidence="12"/>
<feature type="domain" description="Fe-S hydro-lyase tartrate dehydratase beta-type catalytic" evidence="14">
    <location>
        <begin position="334"/>
        <end position="538"/>
    </location>
</feature>
<dbReference type="EMBL" id="JADBFD010000003">
    <property type="protein sequence ID" value="MBE2887044.1"/>
    <property type="molecule type" value="Genomic_DNA"/>
</dbReference>
<keyword evidence="6 12" id="KW-0004">4Fe-4S</keyword>
<organism evidence="15 16">
    <name type="scientific">Geobacter anodireducens</name>
    <dbReference type="NCBI Taxonomy" id="1340425"/>
    <lineage>
        <taxon>Bacteria</taxon>
        <taxon>Pseudomonadati</taxon>
        <taxon>Thermodesulfobacteriota</taxon>
        <taxon>Desulfuromonadia</taxon>
        <taxon>Geobacterales</taxon>
        <taxon>Geobacteraceae</taxon>
        <taxon>Geobacter</taxon>
    </lineage>
</organism>
<keyword evidence="7" id="KW-0816">Tricarboxylic acid cycle</keyword>
<evidence type="ECO:0000256" key="3">
    <source>
        <dbReference type="ARBA" id="ARBA00004859"/>
    </source>
</evidence>
<keyword evidence="9 12" id="KW-0408">Iron</keyword>
<dbReference type="InterPro" id="IPR036660">
    <property type="entry name" value="Fe-S_hydroAse_TtdB_cat_sf"/>
</dbReference>
<proteinExistence type="inferred from homology"/>
<dbReference type="Proteomes" id="UP000618926">
    <property type="component" value="Unassembled WGS sequence"/>
</dbReference>
<evidence type="ECO:0000259" key="13">
    <source>
        <dbReference type="Pfam" id="PF05681"/>
    </source>
</evidence>
<dbReference type="InterPro" id="IPR051208">
    <property type="entry name" value="Class-I_Fumarase/Tartrate_DH"/>
</dbReference>
<dbReference type="InterPro" id="IPR011167">
    <property type="entry name" value="Fe_dep_fumarate_hydratase"/>
</dbReference>
<comment type="cofactor">
    <cofactor evidence="2 12">
        <name>[4Fe-4S] cluster</name>
        <dbReference type="ChEBI" id="CHEBI:49883"/>
    </cofactor>
</comment>
<dbReference type="RefSeq" id="WP_192905105.1">
    <property type="nucleotide sequence ID" value="NZ_JADBFD010000003.1"/>
</dbReference>
<evidence type="ECO:0000256" key="4">
    <source>
        <dbReference type="ARBA" id="ARBA00008876"/>
    </source>
</evidence>
<evidence type="ECO:0000259" key="14">
    <source>
        <dbReference type="Pfam" id="PF05683"/>
    </source>
</evidence>
<keyword evidence="16" id="KW-1185">Reference proteome</keyword>
<feature type="domain" description="Fe-S hydro-lyase tartrate dehydratase alpha-type catalytic" evidence="13">
    <location>
        <begin position="53"/>
        <end position="328"/>
    </location>
</feature>
<reference evidence="15 16" key="1">
    <citation type="submission" date="2020-10" db="EMBL/GenBank/DDBJ databases">
        <title>Investigation of anaerobic biodegradation of phenanthrene by a sulfate-dependent Geobacter anodireducens strain PheS2.</title>
        <authorList>
            <person name="Zhang Z."/>
        </authorList>
    </citation>
    <scope>NUCLEOTIDE SEQUENCE [LARGE SCALE GENOMIC DNA]</scope>
    <source>
        <strain evidence="15 16">PheS2</strain>
    </source>
</reference>
<evidence type="ECO:0000313" key="15">
    <source>
        <dbReference type="EMBL" id="MBE2887044.1"/>
    </source>
</evidence>
<name>A0ABR9NS19_9BACT</name>
<dbReference type="NCBIfam" id="TIGR00722">
    <property type="entry name" value="ttdA_fumA_fumB"/>
    <property type="match status" value="1"/>
</dbReference>
<comment type="caution">
    <text evidence="15">The sequence shown here is derived from an EMBL/GenBank/DDBJ whole genome shotgun (WGS) entry which is preliminary data.</text>
</comment>
<dbReference type="Pfam" id="PF05681">
    <property type="entry name" value="Fumerase"/>
    <property type="match status" value="1"/>
</dbReference>
<dbReference type="Gene3D" id="3.20.130.10">
    <property type="entry name" value="Fe-S hydro-lyase, tartrate dehydratase beta-type, catalytic domain"/>
    <property type="match status" value="1"/>
</dbReference>
<evidence type="ECO:0000256" key="10">
    <source>
        <dbReference type="ARBA" id="ARBA00023014"/>
    </source>
</evidence>
<sequence>MSTKPFVYQDPFPLGKDETKYRKIEGSEKHVTVEQFAGKEVLRVCPEALSILANEAMRDVSFLLRPEHNEAVAKILRDPEASMNDKGVALAFLRNAEISANFELPICQDTGTATVIAKKGQQVWTGGKDEEYLSKGVYKTYTEENLRYSQTVALNMYDEINTGTNLPAQVEIQAVDGDAYKFLFMAKGGGSANKTMLFQETKALLTPEKLEKFLVDKMKYLGTAACPPYHIAVVVGGCSADQCMKTVKLASAKYLDALPTQGNEHGQAFRDVELEEKLLQAAYKLGIGAQFGGKYFAHDVRVIRLPRHGASCPVGMAVSCSADRNIKAKITRDGLFVEELDRNPGRLIPEQYRGKHEHGVKIDLNRPMKEILAELSKYPVATPLLLNGTIVVGRDIAHAKFKEIIDAGKPVPEYLLNHPIYYAGPAKTPAGKPSGSFGPTTAGRMDSYVDLLQSKGASMIMIAKGNRSQQVTDACQKYGGFYLGSIGGPAAVLAEENIKKVECIDFPELGMEAVWKIEVENFPAFILVDDKGNDFFKQLGL</sequence>
<accession>A0ABR9NS19</accession>
<evidence type="ECO:0000256" key="1">
    <source>
        <dbReference type="ARBA" id="ARBA00000929"/>
    </source>
</evidence>
<evidence type="ECO:0000256" key="12">
    <source>
        <dbReference type="PIRNR" id="PIRNR001394"/>
    </source>
</evidence>
<dbReference type="PIRSF" id="PIRSF001394">
    <property type="entry name" value="Fe_dep_fumar_hy"/>
    <property type="match status" value="1"/>
</dbReference>
<dbReference type="SUPFAM" id="SSF117457">
    <property type="entry name" value="FumA C-terminal domain-like"/>
    <property type="match status" value="1"/>
</dbReference>
<keyword evidence="8 12" id="KW-0479">Metal-binding</keyword>
<evidence type="ECO:0000256" key="11">
    <source>
        <dbReference type="ARBA" id="ARBA00023239"/>
    </source>
</evidence>
<comment type="pathway">
    <text evidence="3">Carbohydrate metabolism; tricarboxylic acid cycle; (S)-malate from fumarate: step 1/1.</text>
</comment>
<comment type="similarity">
    <text evidence="4 12">Belongs to the class-I fumarase family.</text>
</comment>
<comment type="catalytic activity">
    <reaction evidence="1 12">
        <text>(S)-malate = fumarate + H2O</text>
        <dbReference type="Rhea" id="RHEA:12460"/>
        <dbReference type="ChEBI" id="CHEBI:15377"/>
        <dbReference type="ChEBI" id="CHEBI:15589"/>
        <dbReference type="ChEBI" id="CHEBI:29806"/>
        <dbReference type="EC" id="4.2.1.2"/>
    </reaction>
</comment>
<evidence type="ECO:0000256" key="8">
    <source>
        <dbReference type="ARBA" id="ARBA00022723"/>
    </source>
</evidence>
<evidence type="ECO:0000256" key="5">
    <source>
        <dbReference type="ARBA" id="ARBA00011738"/>
    </source>
</evidence>
<dbReference type="PANTHER" id="PTHR30389">
    <property type="entry name" value="FUMARATE HYDRATASE-RELATED"/>
    <property type="match status" value="1"/>
</dbReference>
<dbReference type="InterPro" id="IPR004646">
    <property type="entry name" value="Fe-S_hydro-lyase_TtdA-typ_cat"/>
</dbReference>